<reference evidence="1 2" key="1">
    <citation type="journal article" date="2021" name="Hortic Res">
        <title>High-quality reference genome and annotation aids understanding of berry development for evergreen blueberry (Vaccinium darrowii).</title>
        <authorList>
            <person name="Yu J."/>
            <person name="Hulse-Kemp A.M."/>
            <person name="Babiker E."/>
            <person name="Staton M."/>
        </authorList>
    </citation>
    <scope>NUCLEOTIDE SEQUENCE [LARGE SCALE GENOMIC DNA]</scope>
    <source>
        <strain evidence="2">cv. NJ 8807/NJ 8810</strain>
        <tissue evidence="1">Young leaf</tissue>
    </source>
</reference>
<organism evidence="1 2">
    <name type="scientific">Vaccinium darrowii</name>
    <dbReference type="NCBI Taxonomy" id="229202"/>
    <lineage>
        <taxon>Eukaryota</taxon>
        <taxon>Viridiplantae</taxon>
        <taxon>Streptophyta</taxon>
        <taxon>Embryophyta</taxon>
        <taxon>Tracheophyta</taxon>
        <taxon>Spermatophyta</taxon>
        <taxon>Magnoliopsida</taxon>
        <taxon>eudicotyledons</taxon>
        <taxon>Gunneridae</taxon>
        <taxon>Pentapetalae</taxon>
        <taxon>asterids</taxon>
        <taxon>Ericales</taxon>
        <taxon>Ericaceae</taxon>
        <taxon>Vaccinioideae</taxon>
        <taxon>Vaccinieae</taxon>
        <taxon>Vaccinium</taxon>
    </lineage>
</organism>
<accession>A0ACB7YH94</accession>
<keyword evidence="2" id="KW-1185">Reference proteome</keyword>
<sequence>MQGSESFQVKNYVPTHTCKRFFHNKHVTAKWLSKKYVETLRSNPTWPVKSFKDQLQYDHKVEVSRAQVYKAKTLPLEMIEGSQSSDMKSYQITMKNLGRTNPNTTVILKAIEDEESAGRQRFH</sequence>
<dbReference type="EMBL" id="CM037158">
    <property type="protein sequence ID" value="KAH7852204.1"/>
    <property type="molecule type" value="Genomic_DNA"/>
</dbReference>
<comment type="caution">
    <text evidence="1">The sequence shown here is derived from an EMBL/GenBank/DDBJ whole genome shotgun (WGS) entry which is preliminary data.</text>
</comment>
<protein>
    <submittedName>
        <fullName evidence="1">Uncharacterized protein</fullName>
    </submittedName>
</protein>
<gene>
    <name evidence="1" type="ORF">Vadar_021776</name>
</gene>
<dbReference type="Proteomes" id="UP000828048">
    <property type="component" value="Chromosome 8"/>
</dbReference>
<evidence type="ECO:0000313" key="2">
    <source>
        <dbReference type="Proteomes" id="UP000828048"/>
    </source>
</evidence>
<proteinExistence type="predicted"/>
<name>A0ACB7YH94_9ERIC</name>
<evidence type="ECO:0000313" key="1">
    <source>
        <dbReference type="EMBL" id="KAH7852204.1"/>
    </source>
</evidence>